<protein>
    <submittedName>
        <fullName evidence="2">Uncharacterized protein</fullName>
    </submittedName>
</protein>
<reference evidence="2" key="1">
    <citation type="submission" date="2022-12" db="EMBL/GenBank/DDBJ databases">
        <title>Draft genome sequence of the thermophilic strain Brevibacillus thermoruber HT42, isolated from Los Humeros, Puebla, Mexico, with biotechnological potential.</title>
        <authorList>
            <person name="Lara Sanchez J."/>
            <person name="Solis Palacios R."/>
            <person name="Bustos Baena A.S."/>
            <person name="Ruz Baez A.E."/>
            <person name="Espinosa Luna G."/>
            <person name="Oliart Ros R.M."/>
        </authorList>
    </citation>
    <scope>NUCLEOTIDE SEQUENCE</scope>
    <source>
        <strain evidence="2">HT42</strain>
    </source>
</reference>
<sequence length="63" mass="7235">MFKKLINSLLGSRSRTYRRYSSSDYKHGGYHKQHDGRGHGHGHAYYGSAHYKKKHSSSGFFSS</sequence>
<evidence type="ECO:0000313" key="3">
    <source>
        <dbReference type="Proteomes" id="UP001151071"/>
    </source>
</evidence>
<accession>A0A9X3TNW7</accession>
<feature type="region of interest" description="Disordered" evidence="1">
    <location>
        <begin position="21"/>
        <end position="63"/>
    </location>
</feature>
<dbReference type="EMBL" id="JAPYYP010000004">
    <property type="protein sequence ID" value="MDA5107754.1"/>
    <property type="molecule type" value="Genomic_DNA"/>
</dbReference>
<feature type="compositionally biased region" description="Basic and acidic residues" evidence="1">
    <location>
        <begin position="24"/>
        <end position="38"/>
    </location>
</feature>
<dbReference type="Proteomes" id="UP001151071">
    <property type="component" value="Unassembled WGS sequence"/>
</dbReference>
<dbReference type="AlphaFoldDB" id="A0A9X3TNW7"/>
<name>A0A9X3TNW7_9BACL</name>
<evidence type="ECO:0000256" key="1">
    <source>
        <dbReference type="SAM" id="MobiDB-lite"/>
    </source>
</evidence>
<keyword evidence="3" id="KW-1185">Reference proteome</keyword>
<organism evidence="2 3">
    <name type="scientific">Brevibacillus thermoruber</name>
    <dbReference type="NCBI Taxonomy" id="33942"/>
    <lineage>
        <taxon>Bacteria</taxon>
        <taxon>Bacillati</taxon>
        <taxon>Bacillota</taxon>
        <taxon>Bacilli</taxon>
        <taxon>Bacillales</taxon>
        <taxon>Paenibacillaceae</taxon>
        <taxon>Brevibacillus</taxon>
    </lineage>
</organism>
<evidence type="ECO:0000313" key="2">
    <source>
        <dbReference type="EMBL" id="MDA5107754.1"/>
    </source>
</evidence>
<gene>
    <name evidence="2" type="ORF">O3V59_05235</name>
</gene>
<proteinExistence type="predicted"/>
<comment type="caution">
    <text evidence="2">The sequence shown here is derived from an EMBL/GenBank/DDBJ whole genome shotgun (WGS) entry which is preliminary data.</text>
</comment>
<dbReference type="RefSeq" id="WP_271139665.1">
    <property type="nucleotide sequence ID" value="NZ_JAPYYP010000004.1"/>
</dbReference>